<evidence type="ECO:0000256" key="5">
    <source>
        <dbReference type="ARBA" id="ARBA00023136"/>
    </source>
</evidence>
<organism evidence="7 8">
    <name type="scientific">Chthoniobacter flavus Ellin428</name>
    <dbReference type="NCBI Taxonomy" id="497964"/>
    <lineage>
        <taxon>Bacteria</taxon>
        <taxon>Pseudomonadati</taxon>
        <taxon>Verrucomicrobiota</taxon>
        <taxon>Spartobacteria</taxon>
        <taxon>Chthoniobacterales</taxon>
        <taxon>Chthoniobacteraceae</taxon>
        <taxon>Chthoniobacter</taxon>
    </lineage>
</organism>
<dbReference type="GO" id="GO:0016020">
    <property type="term" value="C:membrane"/>
    <property type="evidence" value="ECO:0007669"/>
    <property type="project" value="UniProtKB-SubCell"/>
</dbReference>
<protein>
    <recommendedName>
        <fullName evidence="9">YqaE/Pmp3 family membrane protein</fullName>
    </recommendedName>
</protein>
<comment type="subcellular location">
    <subcellularLocation>
        <location evidence="1">Membrane</location>
    </subcellularLocation>
</comment>
<proteinExistence type="inferred from homology"/>
<comment type="similarity">
    <text evidence="2">Belongs to the UPF0057 (PMP3) family.</text>
</comment>
<evidence type="ECO:0000256" key="1">
    <source>
        <dbReference type="ARBA" id="ARBA00004370"/>
    </source>
</evidence>
<evidence type="ECO:0000256" key="6">
    <source>
        <dbReference type="SAM" id="Phobius"/>
    </source>
</evidence>
<dbReference type="STRING" id="497964.CfE428DRAFT_0820"/>
<evidence type="ECO:0000313" key="8">
    <source>
        <dbReference type="Proteomes" id="UP000005824"/>
    </source>
</evidence>
<evidence type="ECO:0000256" key="3">
    <source>
        <dbReference type="ARBA" id="ARBA00022692"/>
    </source>
</evidence>
<dbReference type="InterPro" id="IPR000612">
    <property type="entry name" value="PMP3"/>
</dbReference>
<keyword evidence="5 6" id="KW-0472">Membrane</keyword>
<sequence>MLFFLCVLLPPLAVLLTGRIGSFFLSILLTIFGFWIGGMIHAFFVVSDYKNEQRIRKIAHDLRQ</sequence>
<dbReference type="AlphaFoldDB" id="B4CVY3"/>
<evidence type="ECO:0008006" key="9">
    <source>
        <dbReference type="Google" id="ProtNLM"/>
    </source>
</evidence>
<dbReference type="Proteomes" id="UP000005824">
    <property type="component" value="Unassembled WGS sequence"/>
</dbReference>
<accession>B4CVY3</accession>
<name>B4CVY3_9BACT</name>
<dbReference type="EMBL" id="ABVL01000002">
    <property type="protein sequence ID" value="EDY21575.1"/>
    <property type="molecule type" value="Genomic_DNA"/>
</dbReference>
<reference evidence="7 8" key="1">
    <citation type="journal article" date="2011" name="J. Bacteriol.">
        <title>Genome sequence of Chthoniobacter flavus Ellin428, an aerobic heterotrophic soil bacterium.</title>
        <authorList>
            <person name="Kant R."/>
            <person name="van Passel M.W."/>
            <person name="Palva A."/>
            <person name="Lucas S."/>
            <person name="Lapidus A."/>
            <person name="Glavina Del Rio T."/>
            <person name="Dalin E."/>
            <person name="Tice H."/>
            <person name="Bruce D."/>
            <person name="Goodwin L."/>
            <person name="Pitluck S."/>
            <person name="Larimer F.W."/>
            <person name="Land M.L."/>
            <person name="Hauser L."/>
            <person name="Sangwan P."/>
            <person name="de Vos W.M."/>
            <person name="Janssen P.H."/>
            <person name="Smidt H."/>
        </authorList>
    </citation>
    <scope>NUCLEOTIDE SEQUENCE [LARGE SCALE GENOMIC DNA]</scope>
    <source>
        <strain evidence="7 8">Ellin428</strain>
    </source>
</reference>
<keyword evidence="8" id="KW-1185">Reference proteome</keyword>
<evidence type="ECO:0000256" key="4">
    <source>
        <dbReference type="ARBA" id="ARBA00022989"/>
    </source>
</evidence>
<dbReference type="InParanoid" id="B4CVY3"/>
<keyword evidence="3 6" id="KW-0812">Transmembrane</keyword>
<evidence type="ECO:0000256" key="2">
    <source>
        <dbReference type="ARBA" id="ARBA00009530"/>
    </source>
</evidence>
<evidence type="ECO:0000313" key="7">
    <source>
        <dbReference type="EMBL" id="EDY21575.1"/>
    </source>
</evidence>
<dbReference type="Pfam" id="PF01679">
    <property type="entry name" value="Pmp3"/>
    <property type="match status" value="1"/>
</dbReference>
<gene>
    <name evidence="7" type="ORF">CfE428DRAFT_0820</name>
</gene>
<feature type="transmembrane region" description="Helical" evidence="6">
    <location>
        <begin position="23"/>
        <end position="46"/>
    </location>
</feature>
<comment type="caution">
    <text evidence="7">The sequence shown here is derived from an EMBL/GenBank/DDBJ whole genome shotgun (WGS) entry which is preliminary data.</text>
</comment>
<dbReference type="RefSeq" id="WP_006978147.1">
    <property type="nucleotide sequence ID" value="NZ_ABVL01000002.1"/>
</dbReference>
<keyword evidence="4 6" id="KW-1133">Transmembrane helix</keyword>